<proteinExistence type="predicted"/>
<name>A0AAD9YZ20_9LECA</name>
<gene>
    <name evidence="1" type="ORF">OEA41_005227</name>
</gene>
<organism evidence="1 2">
    <name type="scientific">Lepraria neglecta</name>
    <dbReference type="NCBI Taxonomy" id="209136"/>
    <lineage>
        <taxon>Eukaryota</taxon>
        <taxon>Fungi</taxon>
        <taxon>Dikarya</taxon>
        <taxon>Ascomycota</taxon>
        <taxon>Pezizomycotina</taxon>
        <taxon>Lecanoromycetes</taxon>
        <taxon>OSLEUM clade</taxon>
        <taxon>Lecanoromycetidae</taxon>
        <taxon>Lecanorales</taxon>
        <taxon>Lecanorineae</taxon>
        <taxon>Stereocaulaceae</taxon>
        <taxon>Lepraria</taxon>
    </lineage>
</organism>
<comment type="caution">
    <text evidence="1">The sequence shown here is derived from an EMBL/GenBank/DDBJ whole genome shotgun (WGS) entry which is preliminary data.</text>
</comment>
<sequence length="201" mass="21625">MYNTLSVRQYLGAVSSSPSSAAEDSAIFQLAPLANWTVPTTPYTALTWEGLPVDLANGQWFDDFNYTMVMCGHCRPTIGINSIKIVGKGDYADQAQAAVFNDILKTTSHPAAAIEAQFTTLFGMACYDHTFQFDISAPATTASADMITDGHLVREMEQATGEAKGLVGLKRVYGRVKLAGKDDREGLRVGGITNYIISVSA</sequence>
<accession>A0AAD9YZ20</accession>
<evidence type="ECO:0000313" key="1">
    <source>
        <dbReference type="EMBL" id="KAK3168779.1"/>
    </source>
</evidence>
<dbReference type="EMBL" id="JASNWA010000010">
    <property type="protein sequence ID" value="KAK3168779.1"/>
    <property type="molecule type" value="Genomic_DNA"/>
</dbReference>
<reference evidence="1" key="1">
    <citation type="submission" date="2022-11" db="EMBL/GenBank/DDBJ databases">
        <title>Chromosomal genome sequence assembly and mating type (MAT) locus characterization of the leprose asexual lichenized fungus Lepraria neglecta (Nyl.) Erichsen.</title>
        <authorList>
            <person name="Allen J.L."/>
            <person name="Pfeffer B."/>
        </authorList>
    </citation>
    <scope>NUCLEOTIDE SEQUENCE</scope>
    <source>
        <strain evidence="1">Allen 5258</strain>
    </source>
</reference>
<dbReference type="AlphaFoldDB" id="A0AAD9YZ20"/>
<protein>
    <submittedName>
        <fullName evidence="1">Uncharacterized protein</fullName>
    </submittedName>
</protein>
<dbReference type="Proteomes" id="UP001276659">
    <property type="component" value="Unassembled WGS sequence"/>
</dbReference>
<keyword evidence="2" id="KW-1185">Reference proteome</keyword>
<evidence type="ECO:0000313" key="2">
    <source>
        <dbReference type="Proteomes" id="UP001276659"/>
    </source>
</evidence>